<dbReference type="RefSeq" id="WP_345237787.1">
    <property type="nucleotide sequence ID" value="NZ_BAABGZ010000077.1"/>
</dbReference>
<dbReference type="PANTHER" id="PTHR43304:SF1">
    <property type="entry name" value="PAC DOMAIN-CONTAINING PROTEIN"/>
    <property type="match status" value="1"/>
</dbReference>
<dbReference type="InterPro" id="IPR013655">
    <property type="entry name" value="PAS_fold_3"/>
</dbReference>
<reference evidence="8" key="1">
    <citation type="journal article" date="2019" name="Int. J. Syst. Evol. Microbiol.">
        <title>The Global Catalogue of Microorganisms (GCM) 10K type strain sequencing project: providing services to taxonomists for standard genome sequencing and annotation.</title>
        <authorList>
            <consortium name="The Broad Institute Genomics Platform"/>
            <consortium name="The Broad Institute Genome Sequencing Center for Infectious Disease"/>
            <person name="Wu L."/>
            <person name="Ma J."/>
        </authorList>
    </citation>
    <scope>NUCLEOTIDE SEQUENCE [LARGE SCALE GENOMIC DNA]</scope>
    <source>
        <strain evidence="8">JCM 17923</strain>
    </source>
</reference>
<evidence type="ECO:0000256" key="2">
    <source>
        <dbReference type="ARBA" id="ARBA00012438"/>
    </source>
</evidence>
<keyword evidence="4" id="KW-0808">Transferase</keyword>
<dbReference type="EC" id="2.7.13.3" evidence="2"/>
<evidence type="ECO:0000256" key="5">
    <source>
        <dbReference type="ARBA" id="ARBA00022777"/>
    </source>
</evidence>
<dbReference type="Gene3D" id="3.30.450.20">
    <property type="entry name" value="PAS domain"/>
    <property type="match status" value="3"/>
</dbReference>
<protein>
    <recommendedName>
        <fullName evidence="2">histidine kinase</fullName>
        <ecNumber evidence="2">2.7.13.3</ecNumber>
    </recommendedName>
</protein>
<keyword evidence="8" id="KW-1185">Reference proteome</keyword>
<keyword evidence="3" id="KW-0597">Phosphoprotein</keyword>
<dbReference type="CDD" id="cd00130">
    <property type="entry name" value="PAS"/>
    <property type="match status" value="1"/>
</dbReference>
<evidence type="ECO:0000256" key="3">
    <source>
        <dbReference type="ARBA" id="ARBA00022553"/>
    </source>
</evidence>
<evidence type="ECO:0000313" key="8">
    <source>
        <dbReference type="Proteomes" id="UP001501153"/>
    </source>
</evidence>
<dbReference type="EMBL" id="BAABGZ010000077">
    <property type="protein sequence ID" value="GAA4367150.1"/>
    <property type="molecule type" value="Genomic_DNA"/>
</dbReference>
<evidence type="ECO:0000256" key="4">
    <source>
        <dbReference type="ARBA" id="ARBA00022679"/>
    </source>
</evidence>
<dbReference type="InterPro" id="IPR000014">
    <property type="entry name" value="PAS"/>
</dbReference>
<evidence type="ECO:0000259" key="6">
    <source>
        <dbReference type="PROSITE" id="PS50113"/>
    </source>
</evidence>
<proteinExistence type="predicted"/>
<dbReference type="Proteomes" id="UP001501153">
    <property type="component" value="Unassembled WGS sequence"/>
</dbReference>
<evidence type="ECO:0000313" key="7">
    <source>
        <dbReference type="EMBL" id="GAA4367150.1"/>
    </source>
</evidence>
<comment type="caution">
    <text evidence="7">The sequence shown here is derived from an EMBL/GenBank/DDBJ whole genome shotgun (WGS) entry which is preliminary data.</text>
</comment>
<dbReference type="NCBIfam" id="TIGR00229">
    <property type="entry name" value="sensory_box"/>
    <property type="match status" value="1"/>
</dbReference>
<dbReference type="SMART" id="SM00091">
    <property type="entry name" value="PAS"/>
    <property type="match status" value="3"/>
</dbReference>
<dbReference type="Pfam" id="PF08447">
    <property type="entry name" value="PAS_3"/>
    <property type="match status" value="1"/>
</dbReference>
<dbReference type="InterPro" id="IPR035965">
    <property type="entry name" value="PAS-like_dom_sf"/>
</dbReference>
<name>A0ABP8IRH9_9BACT</name>
<sequence>MAFPLSAPGTYDLLWQLPEHYLLMAPDFTILDASDLYLSATFKQREAIVGRNVFDVFPREDQNDWKIFTDSLEHVRQQRTPHTMPRIRYDMQRTPEQGGSLEERYWETTNYPQLDDQGQLQAILLKTEDVTEKHLADSRRRAMEQDLQELQERSLFILEALPVMVWTTRANGEADYFNQRWLSFTGKPSAEEEQFGWLEGVHSDDRAQAGAAWQKAYESGEPYQCEYRLRCNDGEYRWVLARGIPRRNGAGQVTMWVGCSVDIHEQKQMVEELLRANEEQAMLSDQAYQAYQLAHSQRETFFTLFQQAPALIAIVKGPDYVFEFANPRYHELFLTTDLIGRTVLEVVPEAGEQGFIALLDQVYQTGETFYGKEMRLEMHRRDTGELEEKYFDFAYQAYRENGEIVGIFSFAFDVTELVKARKRLETLVETLPPTAS</sequence>
<organism evidence="7 8">
    <name type="scientific">Hymenobacter saemangeumensis</name>
    <dbReference type="NCBI Taxonomy" id="1084522"/>
    <lineage>
        <taxon>Bacteria</taxon>
        <taxon>Pseudomonadati</taxon>
        <taxon>Bacteroidota</taxon>
        <taxon>Cytophagia</taxon>
        <taxon>Cytophagales</taxon>
        <taxon>Hymenobacteraceae</taxon>
        <taxon>Hymenobacter</taxon>
    </lineage>
</organism>
<dbReference type="SMART" id="SM00086">
    <property type="entry name" value="PAC"/>
    <property type="match status" value="2"/>
</dbReference>
<dbReference type="PROSITE" id="PS50113">
    <property type="entry name" value="PAC"/>
    <property type="match status" value="1"/>
</dbReference>
<keyword evidence="5" id="KW-0418">Kinase</keyword>
<dbReference type="InterPro" id="IPR000700">
    <property type="entry name" value="PAS-assoc_C"/>
</dbReference>
<evidence type="ECO:0000256" key="1">
    <source>
        <dbReference type="ARBA" id="ARBA00000085"/>
    </source>
</evidence>
<dbReference type="InterPro" id="IPR001610">
    <property type="entry name" value="PAC"/>
</dbReference>
<dbReference type="InterPro" id="IPR013656">
    <property type="entry name" value="PAS_4"/>
</dbReference>
<comment type="catalytic activity">
    <reaction evidence="1">
        <text>ATP + protein L-histidine = ADP + protein N-phospho-L-histidine.</text>
        <dbReference type="EC" id="2.7.13.3"/>
    </reaction>
</comment>
<dbReference type="SUPFAM" id="SSF55785">
    <property type="entry name" value="PYP-like sensor domain (PAS domain)"/>
    <property type="match status" value="3"/>
</dbReference>
<feature type="domain" description="PAC" evidence="6">
    <location>
        <begin position="223"/>
        <end position="275"/>
    </location>
</feature>
<dbReference type="PANTHER" id="PTHR43304">
    <property type="entry name" value="PHYTOCHROME-LIKE PROTEIN CPH1"/>
    <property type="match status" value="1"/>
</dbReference>
<dbReference type="InterPro" id="IPR052162">
    <property type="entry name" value="Sensor_kinase/Photoreceptor"/>
</dbReference>
<gene>
    <name evidence="7" type="ORF">GCM10023185_38760</name>
</gene>
<dbReference type="Pfam" id="PF08448">
    <property type="entry name" value="PAS_4"/>
    <property type="match status" value="2"/>
</dbReference>
<accession>A0ABP8IRH9</accession>